<evidence type="ECO:0000313" key="2">
    <source>
        <dbReference type="EMBL" id="KAF9483381.1"/>
    </source>
</evidence>
<dbReference type="EMBL" id="MU155154">
    <property type="protein sequence ID" value="KAF9483381.1"/>
    <property type="molecule type" value="Genomic_DNA"/>
</dbReference>
<sequence length="142" mass="16413">MEEDRDLPFNNSWAPWAIVIHTLNALAYRCVLHRNLQRCKIRIGFSGSGISTPCMACRVAGCCLIRFVKFIYQAFEFSKKWFSFPVNADNNVKIETMHHASIRETDRIGWGNIINFYGQRVCTIRTPKYTTCRFGAKTPQDL</sequence>
<evidence type="ECO:0000313" key="3">
    <source>
        <dbReference type="Proteomes" id="UP000807469"/>
    </source>
</evidence>
<reference evidence="2" key="1">
    <citation type="submission" date="2020-11" db="EMBL/GenBank/DDBJ databases">
        <authorList>
            <consortium name="DOE Joint Genome Institute"/>
            <person name="Ahrendt S."/>
            <person name="Riley R."/>
            <person name="Andreopoulos W."/>
            <person name="Labutti K."/>
            <person name="Pangilinan J."/>
            <person name="Ruiz-Duenas F.J."/>
            <person name="Barrasa J.M."/>
            <person name="Sanchez-Garcia M."/>
            <person name="Camarero S."/>
            <person name="Miyauchi S."/>
            <person name="Serrano A."/>
            <person name="Linde D."/>
            <person name="Babiker R."/>
            <person name="Drula E."/>
            <person name="Ayuso-Fernandez I."/>
            <person name="Pacheco R."/>
            <person name="Padilla G."/>
            <person name="Ferreira P."/>
            <person name="Barriuso J."/>
            <person name="Kellner H."/>
            <person name="Castanera R."/>
            <person name="Alfaro M."/>
            <person name="Ramirez L."/>
            <person name="Pisabarro A.G."/>
            <person name="Kuo A."/>
            <person name="Tritt A."/>
            <person name="Lipzen A."/>
            <person name="He G."/>
            <person name="Yan M."/>
            <person name="Ng V."/>
            <person name="Cullen D."/>
            <person name="Martin F."/>
            <person name="Rosso M.-N."/>
            <person name="Henrissat B."/>
            <person name="Hibbett D."/>
            <person name="Martinez A.T."/>
            <person name="Grigoriev I.V."/>
        </authorList>
    </citation>
    <scope>NUCLEOTIDE SEQUENCE</scope>
    <source>
        <strain evidence="2">CIRM-BRFM 674</strain>
    </source>
</reference>
<gene>
    <name evidence="2" type="ORF">BDN70DRAFT_316275</name>
</gene>
<keyword evidence="3" id="KW-1185">Reference proteome</keyword>
<evidence type="ECO:0000256" key="1">
    <source>
        <dbReference type="SAM" id="Phobius"/>
    </source>
</evidence>
<name>A0A9P6CWW1_9AGAR</name>
<accession>A0A9P6CWW1</accession>
<dbReference type="AlphaFoldDB" id="A0A9P6CWW1"/>
<keyword evidence="1" id="KW-1133">Transmembrane helix</keyword>
<comment type="caution">
    <text evidence="2">The sequence shown here is derived from an EMBL/GenBank/DDBJ whole genome shotgun (WGS) entry which is preliminary data.</text>
</comment>
<proteinExistence type="predicted"/>
<protein>
    <submittedName>
        <fullName evidence="2">Uncharacterized protein</fullName>
    </submittedName>
</protein>
<dbReference type="Proteomes" id="UP000807469">
    <property type="component" value="Unassembled WGS sequence"/>
</dbReference>
<keyword evidence="1" id="KW-0812">Transmembrane</keyword>
<keyword evidence="1" id="KW-0472">Membrane</keyword>
<organism evidence="2 3">
    <name type="scientific">Pholiota conissans</name>
    <dbReference type="NCBI Taxonomy" id="109636"/>
    <lineage>
        <taxon>Eukaryota</taxon>
        <taxon>Fungi</taxon>
        <taxon>Dikarya</taxon>
        <taxon>Basidiomycota</taxon>
        <taxon>Agaricomycotina</taxon>
        <taxon>Agaricomycetes</taxon>
        <taxon>Agaricomycetidae</taxon>
        <taxon>Agaricales</taxon>
        <taxon>Agaricineae</taxon>
        <taxon>Strophariaceae</taxon>
        <taxon>Pholiota</taxon>
    </lineage>
</organism>
<feature type="transmembrane region" description="Helical" evidence="1">
    <location>
        <begin position="13"/>
        <end position="32"/>
    </location>
</feature>